<evidence type="ECO:0000256" key="2">
    <source>
        <dbReference type="ARBA" id="ARBA00022692"/>
    </source>
</evidence>
<keyword evidence="9" id="KW-0378">Hydrolase</keyword>
<dbReference type="PROSITE" id="PS00211">
    <property type="entry name" value="ABC_TRANSPORTER_1"/>
    <property type="match status" value="1"/>
</dbReference>
<sequence length="735" mass="83283">MSPPPFDHFGRPPRGPGIRRKGKFDPNDKSKVRHSTYGVWDMYEETYSSFGGRIPLPMYVAHYLEVIPSMPYVWRMIKDIASIREAWPLFVGYLVLEFFGAFLPALSLWYSGQLLDIVRTAVETRTVDTDALFRIASGRFACAIGERLVRYGSQRLAPTINKYIKQYYAIHLFHALSRLDLPTFEDSAIQRQIQQSFSPDSRSSIAWDAARMSLSVLSTVVRLLSQLVVLMGVLREQRDGMLLALLSFAHSLFSMSNFKRGFSGGGVWAATTKDDDYVTSEGLKKTVSTSSHRKELVAGGMWQPMLEEFAARIHRMGTRAGDFFDVITEHRMRERLGLGMLLQEPLKELPQIVFTLRAVQYPASIPLSLASLNLITQTTSDFTMTLYRLFEQSGSIVDKITSVRRLYELVNIPNRIEDGTEPYPEDASSLRMGVSVEFRNVSFCYPGSTAYALRNVSFKINQGQLCVVVGKNGSGKSTILKLICRLYDPTEGEIFIDGREIRTLKLDDLRRAMSVLFQDYTHFPLSIRENIGYGDPENRNDIERIRESARLGGAEEFIDKLDDGFDTYLDRPVNDYYAGLPEGTTSLFGRPVTYTRMRGMGRMAQVSSTGLSGGQMQRIALSRTFMRSVDTEARVGLLLFDEPSASLDPTAEHGMFFSLWFLLFPPYLFERLRKLRGQKSMIFSSHRFGNLTRHADIILYMNDAAVVEEGTHAELIEKGGEYARIWNLQAQAFIS</sequence>
<dbReference type="Pfam" id="PF00005">
    <property type="entry name" value="ABC_tran"/>
    <property type="match status" value="1"/>
</dbReference>
<keyword evidence="4" id="KW-0067">ATP-binding</keyword>
<keyword evidence="10" id="KW-1185">Reference proteome</keyword>
<dbReference type="InterPro" id="IPR036640">
    <property type="entry name" value="ABC1_TM_sf"/>
</dbReference>
<evidence type="ECO:0000256" key="1">
    <source>
        <dbReference type="ARBA" id="ARBA00004141"/>
    </source>
</evidence>
<keyword evidence="2" id="KW-0812">Transmembrane</keyword>
<evidence type="ECO:0000259" key="8">
    <source>
        <dbReference type="PROSITE" id="PS50893"/>
    </source>
</evidence>
<dbReference type="AlphaFoldDB" id="A0A0D7A3T3"/>
<protein>
    <submittedName>
        <fullName evidence="9">p-loop containing nucleoside triphosphate hydrolase protein</fullName>
    </submittedName>
</protein>
<keyword evidence="3" id="KW-0547">Nucleotide-binding</keyword>
<dbReference type="GO" id="GO:0015421">
    <property type="term" value="F:ABC-type oligopeptide transporter activity"/>
    <property type="evidence" value="ECO:0007669"/>
    <property type="project" value="TreeGrafter"/>
</dbReference>
<name>A0A0D7A3T3_9AGAR</name>
<gene>
    <name evidence="9" type="ORF">FISHEDRAFT_48745</name>
</gene>
<accession>A0A0D7A3T3</accession>
<keyword evidence="6" id="KW-0472">Membrane</keyword>
<dbReference type="PANTHER" id="PTHR43394">
    <property type="entry name" value="ATP-DEPENDENT PERMEASE MDL1, MITOCHONDRIAL"/>
    <property type="match status" value="1"/>
</dbReference>
<dbReference type="InterPro" id="IPR039421">
    <property type="entry name" value="Type_1_exporter"/>
</dbReference>
<evidence type="ECO:0000256" key="6">
    <source>
        <dbReference type="ARBA" id="ARBA00023136"/>
    </source>
</evidence>
<evidence type="ECO:0000256" key="5">
    <source>
        <dbReference type="ARBA" id="ARBA00022989"/>
    </source>
</evidence>
<dbReference type="GO" id="GO:0005524">
    <property type="term" value="F:ATP binding"/>
    <property type="evidence" value="ECO:0007669"/>
    <property type="project" value="UniProtKB-KW"/>
</dbReference>
<dbReference type="SMART" id="SM00382">
    <property type="entry name" value="AAA"/>
    <property type="match status" value="1"/>
</dbReference>
<dbReference type="GO" id="GO:0016887">
    <property type="term" value="F:ATP hydrolysis activity"/>
    <property type="evidence" value="ECO:0007669"/>
    <property type="project" value="InterPro"/>
</dbReference>
<dbReference type="PANTHER" id="PTHR43394:SF1">
    <property type="entry name" value="ATP-BINDING CASSETTE SUB-FAMILY B MEMBER 10, MITOCHONDRIAL"/>
    <property type="match status" value="1"/>
</dbReference>
<dbReference type="InterPro" id="IPR003439">
    <property type="entry name" value="ABC_transporter-like_ATP-bd"/>
</dbReference>
<evidence type="ECO:0000313" key="10">
    <source>
        <dbReference type="Proteomes" id="UP000054144"/>
    </source>
</evidence>
<feature type="domain" description="ABC transporter" evidence="8">
    <location>
        <begin position="436"/>
        <end position="728"/>
    </location>
</feature>
<organism evidence="9 10">
    <name type="scientific">Fistulina hepatica ATCC 64428</name>
    <dbReference type="NCBI Taxonomy" id="1128425"/>
    <lineage>
        <taxon>Eukaryota</taxon>
        <taxon>Fungi</taxon>
        <taxon>Dikarya</taxon>
        <taxon>Basidiomycota</taxon>
        <taxon>Agaricomycotina</taxon>
        <taxon>Agaricomycetes</taxon>
        <taxon>Agaricomycetidae</taxon>
        <taxon>Agaricales</taxon>
        <taxon>Fistulinaceae</taxon>
        <taxon>Fistulina</taxon>
    </lineage>
</organism>
<dbReference type="Proteomes" id="UP000054144">
    <property type="component" value="Unassembled WGS sequence"/>
</dbReference>
<dbReference type="SUPFAM" id="SSF52540">
    <property type="entry name" value="P-loop containing nucleoside triphosphate hydrolases"/>
    <property type="match status" value="1"/>
</dbReference>
<dbReference type="PROSITE" id="PS50893">
    <property type="entry name" value="ABC_TRANSPORTER_2"/>
    <property type="match status" value="1"/>
</dbReference>
<comment type="subcellular location">
    <subcellularLocation>
        <location evidence="1">Membrane</location>
        <topology evidence="1">Multi-pass membrane protein</topology>
    </subcellularLocation>
</comment>
<dbReference type="EMBL" id="KN882046">
    <property type="protein sequence ID" value="KIY45697.1"/>
    <property type="molecule type" value="Genomic_DNA"/>
</dbReference>
<dbReference type="OrthoDB" id="6500128at2759"/>
<dbReference type="GO" id="GO:0016020">
    <property type="term" value="C:membrane"/>
    <property type="evidence" value="ECO:0007669"/>
    <property type="project" value="UniProtKB-SubCell"/>
</dbReference>
<keyword evidence="5" id="KW-1133">Transmembrane helix</keyword>
<evidence type="ECO:0000256" key="3">
    <source>
        <dbReference type="ARBA" id="ARBA00022741"/>
    </source>
</evidence>
<dbReference type="InterPro" id="IPR003593">
    <property type="entry name" value="AAA+_ATPase"/>
</dbReference>
<proteinExistence type="predicted"/>
<dbReference type="InterPro" id="IPR027417">
    <property type="entry name" value="P-loop_NTPase"/>
</dbReference>
<evidence type="ECO:0000256" key="4">
    <source>
        <dbReference type="ARBA" id="ARBA00022840"/>
    </source>
</evidence>
<reference evidence="9 10" key="1">
    <citation type="journal article" date="2015" name="Fungal Genet. Biol.">
        <title>Evolution of novel wood decay mechanisms in Agaricales revealed by the genome sequences of Fistulina hepatica and Cylindrobasidium torrendii.</title>
        <authorList>
            <person name="Floudas D."/>
            <person name="Held B.W."/>
            <person name="Riley R."/>
            <person name="Nagy L.G."/>
            <person name="Koehler G."/>
            <person name="Ransdell A.S."/>
            <person name="Younus H."/>
            <person name="Chow J."/>
            <person name="Chiniquy J."/>
            <person name="Lipzen A."/>
            <person name="Tritt A."/>
            <person name="Sun H."/>
            <person name="Haridas S."/>
            <person name="LaButti K."/>
            <person name="Ohm R.A."/>
            <person name="Kues U."/>
            <person name="Blanchette R.A."/>
            <person name="Grigoriev I.V."/>
            <person name="Minto R.E."/>
            <person name="Hibbett D.S."/>
        </authorList>
    </citation>
    <scope>NUCLEOTIDE SEQUENCE [LARGE SCALE GENOMIC DNA]</scope>
    <source>
        <strain evidence="9 10">ATCC 64428</strain>
    </source>
</reference>
<dbReference type="Gene3D" id="3.40.50.300">
    <property type="entry name" value="P-loop containing nucleotide triphosphate hydrolases"/>
    <property type="match status" value="1"/>
</dbReference>
<dbReference type="InterPro" id="IPR017871">
    <property type="entry name" value="ABC_transporter-like_CS"/>
</dbReference>
<evidence type="ECO:0000313" key="9">
    <source>
        <dbReference type="EMBL" id="KIY45697.1"/>
    </source>
</evidence>
<dbReference type="SUPFAM" id="SSF90123">
    <property type="entry name" value="ABC transporter transmembrane region"/>
    <property type="match status" value="1"/>
</dbReference>
<evidence type="ECO:0000256" key="7">
    <source>
        <dbReference type="SAM" id="MobiDB-lite"/>
    </source>
</evidence>
<feature type="region of interest" description="Disordered" evidence="7">
    <location>
        <begin position="1"/>
        <end position="30"/>
    </location>
</feature>